<reference evidence="1 2" key="1">
    <citation type="journal article" date="2016" name="Mol. Biol. Evol.">
        <title>Comparative Genomics of Early-Diverging Mushroom-Forming Fungi Provides Insights into the Origins of Lignocellulose Decay Capabilities.</title>
        <authorList>
            <person name="Nagy L.G."/>
            <person name="Riley R."/>
            <person name="Tritt A."/>
            <person name="Adam C."/>
            <person name="Daum C."/>
            <person name="Floudas D."/>
            <person name="Sun H."/>
            <person name="Yadav J.S."/>
            <person name="Pangilinan J."/>
            <person name="Larsson K.H."/>
            <person name="Matsuura K."/>
            <person name="Barry K."/>
            <person name="Labutti K."/>
            <person name="Kuo R."/>
            <person name="Ohm R.A."/>
            <person name="Bhattacharya S.S."/>
            <person name="Shirouzu T."/>
            <person name="Yoshinaga Y."/>
            <person name="Martin F.M."/>
            <person name="Grigoriev I.V."/>
            <person name="Hibbett D.S."/>
        </authorList>
    </citation>
    <scope>NUCLEOTIDE SEQUENCE [LARGE SCALE GENOMIC DNA]</scope>
    <source>
        <strain evidence="1 2">CBS 109695</strain>
    </source>
</reference>
<keyword evidence="2" id="KW-1185">Reference proteome</keyword>
<evidence type="ECO:0000313" key="1">
    <source>
        <dbReference type="EMBL" id="KZP06435.1"/>
    </source>
</evidence>
<gene>
    <name evidence="1" type="ORF">FIBSPDRAFT_764410</name>
</gene>
<dbReference type="Proteomes" id="UP000076532">
    <property type="component" value="Unassembled WGS sequence"/>
</dbReference>
<dbReference type="EMBL" id="KV417787">
    <property type="protein sequence ID" value="KZP06435.1"/>
    <property type="molecule type" value="Genomic_DNA"/>
</dbReference>
<dbReference type="AlphaFoldDB" id="A0A167WSS4"/>
<name>A0A167WSS4_9AGAM</name>
<accession>A0A167WSS4</accession>
<feature type="non-terminal residue" evidence="1">
    <location>
        <position position="154"/>
    </location>
</feature>
<proteinExistence type="predicted"/>
<evidence type="ECO:0000313" key="2">
    <source>
        <dbReference type="Proteomes" id="UP000076532"/>
    </source>
</evidence>
<dbReference type="OrthoDB" id="3363652at2759"/>
<organism evidence="1 2">
    <name type="scientific">Athelia psychrophila</name>
    <dbReference type="NCBI Taxonomy" id="1759441"/>
    <lineage>
        <taxon>Eukaryota</taxon>
        <taxon>Fungi</taxon>
        <taxon>Dikarya</taxon>
        <taxon>Basidiomycota</taxon>
        <taxon>Agaricomycotina</taxon>
        <taxon>Agaricomycetes</taxon>
        <taxon>Agaricomycetidae</taxon>
        <taxon>Atheliales</taxon>
        <taxon>Atheliaceae</taxon>
        <taxon>Athelia</taxon>
    </lineage>
</organism>
<sequence>MTSTPTVKEVPVWIAADDPGTEQPEVELDEENLFTRTTDPFKPERVKRIQELIEIGDDLTTSQRQEIITLIVENADIFALSVAEVTPVKGAILRLQIPEGTMFNKKVHQRSLKAPERDYYYPRLDELERCGVVRKIAPEDVKCVSPTTLAQKPH</sequence>
<protein>
    <submittedName>
        <fullName evidence="1">Uncharacterized protein</fullName>
    </submittedName>
</protein>